<protein>
    <recommendedName>
        <fullName evidence="1">Integrase catalytic domain-containing protein</fullName>
    </recommendedName>
</protein>
<dbReference type="GO" id="GO:0015074">
    <property type="term" value="P:DNA integration"/>
    <property type="evidence" value="ECO:0007669"/>
    <property type="project" value="InterPro"/>
</dbReference>
<evidence type="ECO:0000313" key="2">
    <source>
        <dbReference type="EMBL" id="GBM77647.1"/>
    </source>
</evidence>
<evidence type="ECO:0000259" key="1">
    <source>
        <dbReference type="PROSITE" id="PS50994"/>
    </source>
</evidence>
<dbReference type="SUPFAM" id="SSF53098">
    <property type="entry name" value="Ribonuclease H-like"/>
    <property type="match status" value="1"/>
</dbReference>
<gene>
    <name evidence="2" type="ORF">AVEN_226038_1</name>
</gene>
<sequence length="115" mass="13502">MNGIKQKFIAPGRPATNGLAERNVQILKDKLKLMSFEILPIYLKVQRILFRYLATPLANGKSPAEMYLNRKKRIKLNAMFPHYEMTSKQKIKPRTRIIKARERIRTNFFVNSKPN</sequence>
<feature type="domain" description="Integrase catalytic" evidence="1">
    <location>
        <begin position="1"/>
        <end position="71"/>
    </location>
</feature>
<dbReference type="EMBL" id="BGPR01002702">
    <property type="protein sequence ID" value="GBM77647.1"/>
    <property type="molecule type" value="Genomic_DNA"/>
</dbReference>
<dbReference type="Gene3D" id="3.30.420.10">
    <property type="entry name" value="Ribonuclease H-like superfamily/Ribonuclease H"/>
    <property type="match status" value="1"/>
</dbReference>
<comment type="caution">
    <text evidence="2">The sequence shown here is derived from an EMBL/GenBank/DDBJ whole genome shotgun (WGS) entry which is preliminary data.</text>
</comment>
<dbReference type="GO" id="GO:0003676">
    <property type="term" value="F:nucleic acid binding"/>
    <property type="evidence" value="ECO:0007669"/>
    <property type="project" value="InterPro"/>
</dbReference>
<proteinExistence type="predicted"/>
<reference evidence="2 3" key="1">
    <citation type="journal article" date="2019" name="Sci. Rep.">
        <title>Orb-weaving spider Araneus ventricosus genome elucidates the spidroin gene catalogue.</title>
        <authorList>
            <person name="Kono N."/>
            <person name="Nakamura H."/>
            <person name="Ohtoshi R."/>
            <person name="Moran D.A.P."/>
            <person name="Shinohara A."/>
            <person name="Yoshida Y."/>
            <person name="Fujiwara M."/>
            <person name="Mori M."/>
            <person name="Tomita M."/>
            <person name="Arakawa K."/>
        </authorList>
    </citation>
    <scope>NUCLEOTIDE SEQUENCE [LARGE SCALE GENOMIC DNA]</scope>
</reference>
<dbReference type="InterPro" id="IPR001584">
    <property type="entry name" value="Integrase_cat-core"/>
</dbReference>
<dbReference type="InterPro" id="IPR012337">
    <property type="entry name" value="RNaseH-like_sf"/>
</dbReference>
<dbReference type="Proteomes" id="UP000499080">
    <property type="component" value="Unassembled WGS sequence"/>
</dbReference>
<dbReference type="PROSITE" id="PS50994">
    <property type="entry name" value="INTEGRASE"/>
    <property type="match status" value="1"/>
</dbReference>
<dbReference type="AlphaFoldDB" id="A0A4Y2IIP3"/>
<dbReference type="InterPro" id="IPR036397">
    <property type="entry name" value="RNaseH_sf"/>
</dbReference>
<organism evidence="2 3">
    <name type="scientific">Araneus ventricosus</name>
    <name type="common">Orbweaver spider</name>
    <name type="synonym">Epeira ventricosa</name>
    <dbReference type="NCBI Taxonomy" id="182803"/>
    <lineage>
        <taxon>Eukaryota</taxon>
        <taxon>Metazoa</taxon>
        <taxon>Ecdysozoa</taxon>
        <taxon>Arthropoda</taxon>
        <taxon>Chelicerata</taxon>
        <taxon>Arachnida</taxon>
        <taxon>Araneae</taxon>
        <taxon>Araneomorphae</taxon>
        <taxon>Entelegynae</taxon>
        <taxon>Araneoidea</taxon>
        <taxon>Araneidae</taxon>
        <taxon>Araneus</taxon>
    </lineage>
</organism>
<evidence type="ECO:0000313" key="3">
    <source>
        <dbReference type="Proteomes" id="UP000499080"/>
    </source>
</evidence>
<accession>A0A4Y2IIP3</accession>
<keyword evidence="3" id="KW-1185">Reference proteome</keyword>
<name>A0A4Y2IIP3_ARAVE</name>